<name>A0A553K603_9ACTN</name>
<organism evidence="2 3">
    <name type="scientific">Tessaracoccus rhinocerotis</name>
    <dbReference type="NCBI Taxonomy" id="1689449"/>
    <lineage>
        <taxon>Bacteria</taxon>
        <taxon>Bacillati</taxon>
        <taxon>Actinomycetota</taxon>
        <taxon>Actinomycetes</taxon>
        <taxon>Propionibacteriales</taxon>
        <taxon>Propionibacteriaceae</taxon>
        <taxon>Tessaracoccus</taxon>
    </lineage>
</organism>
<evidence type="ECO:0008006" key="4">
    <source>
        <dbReference type="Google" id="ProtNLM"/>
    </source>
</evidence>
<feature type="signal peptide" evidence="1">
    <location>
        <begin position="1"/>
        <end position="29"/>
    </location>
</feature>
<dbReference type="AlphaFoldDB" id="A0A553K603"/>
<reference evidence="2 3" key="1">
    <citation type="submission" date="2019-07" db="EMBL/GenBank/DDBJ databases">
        <authorList>
            <person name="Zhou L.-Y."/>
        </authorList>
    </citation>
    <scope>NUCLEOTIDE SEQUENCE [LARGE SCALE GENOMIC DNA]</scope>
    <source>
        <strain evidence="2 3">YIM 101269</strain>
    </source>
</reference>
<dbReference type="OrthoDB" id="3727952at2"/>
<dbReference type="PROSITE" id="PS51257">
    <property type="entry name" value="PROKAR_LIPOPROTEIN"/>
    <property type="match status" value="1"/>
</dbReference>
<protein>
    <recommendedName>
        <fullName evidence="4">Copper chaperone PCu(A)C</fullName>
    </recommendedName>
</protein>
<evidence type="ECO:0000313" key="2">
    <source>
        <dbReference type="EMBL" id="TRY20139.1"/>
    </source>
</evidence>
<proteinExistence type="predicted"/>
<dbReference type="EMBL" id="VKKG01000001">
    <property type="protein sequence ID" value="TRY20139.1"/>
    <property type="molecule type" value="Genomic_DNA"/>
</dbReference>
<dbReference type="RefSeq" id="WP_143937223.1">
    <property type="nucleotide sequence ID" value="NZ_VKKG01000001.1"/>
</dbReference>
<gene>
    <name evidence="2" type="ORF">FOJ82_04555</name>
</gene>
<keyword evidence="3" id="KW-1185">Reference proteome</keyword>
<keyword evidence="1" id="KW-0732">Signal</keyword>
<evidence type="ECO:0000313" key="3">
    <source>
        <dbReference type="Proteomes" id="UP000317638"/>
    </source>
</evidence>
<dbReference type="Proteomes" id="UP000317638">
    <property type="component" value="Unassembled WGS sequence"/>
</dbReference>
<comment type="caution">
    <text evidence="2">The sequence shown here is derived from an EMBL/GenBank/DDBJ whole genome shotgun (WGS) entry which is preliminary data.</text>
</comment>
<feature type="chain" id="PRO_5038644666" description="Copper chaperone PCu(A)C" evidence="1">
    <location>
        <begin position="30"/>
        <end position="161"/>
    </location>
</feature>
<evidence type="ECO:0000256" key="1">
    <source>
        <dbReference type="SAM" id="SignalP"/>
    </source>
</evidence>
<accession>A0A553K603</accession>
<sequence>MSVPTPKRRIRTLLAATALTAVLATGCTAGDWHYESPPAAGTQADSGPVKARNFVLVTDGSQAVLLGTISSFEAVTLQGAVVTPEDENGGRGQSTALAVTADIPRDGALKLDASNALVEDAALVPGRLAEVTLQFDGGTNLTLDVPVFSTEHEDFADALQA</sequence>